<dbReference type="Proteomes" id="UP000002866">
    <property type="component" value="Chromosome 1"/>
</dbReference>
<dbReference type="HOGENOM" id="CLU_598506_0_0_1"/>
<dbReference type="STRING" id="1071380.I2GUQ6"/>
<evidence type="ECO:0000313" key="1">
    <source>
        <dbReference type="EMBL" id="CCH57858.1"/>
    </source>
</evidence>
<proteinExistence type="predicted"/>
<evidence type="ECO:0000313" key="2">
    <source>
        <dbReference type="Proteomes" id="UP000002866"/>
    </source>
</evidence>
<dbReference type="PANTHER" id="PTHR36419">
    <property type="entry name" value="ARRESTIN FAMILY PROTEIN 1"/>
    <property type="match status" value="1"/>
</dbReference>
<dbReference type="OMA" id="PRIECQL"/>
<name>I2GUQ6_HENB6</name>
<dbReference type="InterPro" id="IPR053060">
    <property type="entry name" value="Cytokinesis_Signaling_Reg"/>
</dbReference>
<keyword evidence="2" id="KW-1185">Reference proteome</keyword>
<gene>
    <name evidence="1" type="primary">TBLA0A00570</name>
    <name evidence="1" type="ORF">TBLA_0A00570</name>
</gene>
<dbReference type="RefSeq" id="XP_004177377.1">
    <property type="nucleotide sequence ID" value="XM_004177329.1"/>
</dbReference>
<organism evidence="1 2">
    <name type="scientific">Henningerozyma blattae (strain ATCC 34711 / CBS 6284 / DSM 70876 / NBRC 10599 / NRRL Y-10934 / UCD 77-7)</name>
    <name type="common">Yeast</name>
    <name type="synonym">Tetrapisispora blattae</name>
    <dbReference type="NCBI Taxonomy" id="1071380"/>
    <lineage>
        <taxon>Eukaryota</taxon>
        <taxon>Fungi</taxon>
        <taxon>Dikarya</taxon>
        <taxon>Ascomycota</taxon>
        <taxon>Saccharomycotina</taxon>
        <taxon>Saccharomycetes</taxon>
        <taxon>Saccharomycetales</taxon>
        <taxon>Saccharomycetaceae</taxon>
        <taxon>Henningerozyma</taxon>
    </lineage>
</organism>
<dbReference type="EMBL" id="HE806316">
    <property type="protein sequence ID" value="CCH57858.1"/>
    <property type="molecule type" value="Genomic_DNA"/>
</dbReference>
<dbReference type="PANTHER" id="PTHR36419:SF1">
    <property type="entry name" value="RHO1 GEF LOCALIZING PROTEIN 1"/>
    <property type="match status" value="1"/>
</dbReference>
<dbReference type="OrthoDB" id="4001642at2759"/>
<dbReference type="GO" id="GO:0000917">
    <property type="term" value="P:division septum assembly"/>
    <property type="evidence" value="ECO:0007669"/>
    <property type="project" value="TreeGrafter"/>
</dbReference>
<dbReference type="eggNOG" id="ENOG502QSRB">
    <property type="taxonomic scope" value="Eukaryota"/>
</dbReference>
<protein>
    <recommendedName>
        <fullName evidence="3">Arrestin-like N-terminal domain-containing protein</fullName>
    </recommendedName>
</protein>
<dbReference type="InParanoid" id="I2GUQ6"/>
<dbReference type="AlphaFoldDB" id="I2GUQ6"/>
<sequence>MTHPVISFKPSYNSVIRGCPGLPDTLPRIECELRIRSSDGKPFRIDKIEVCLKTVETLNSGLSFGSKSKFEKIQTHYRKNIMISEKLILGIDIPLTIALPDDVKETNFNPRFGKTITLFECNVHYTLPSSSNFSDGTNIRSFMQPVNVERYTYLATKRLYPPITKQAYSADKKFIVNYTIHNPCITSDDLLHVTIDIKPNLSGTISTNQRGLFSKKVKLKNLSYDIKEILEVQDSHMIDSREHILHSTIQNVGQVLDNTGIKLKSDIRICTKNEYFRQFESCMQEPSFLYKLPERETKYYKGKERTGFLVEETKTKLISNKSDSLIPFQYHTAITTFGKLFSIDYVLYMRFKISNGKDFELKHRIDISPWPLVQIKYIEQIIDEERETARYAKQFYENFGGIKRNKISGDLEYPSLPPVIYFYDEENLKKLNIFFDRSHKTPRRIPIIE</sequence>
<accession>I2GUQ6</accession>
<dbReference type="GO" id="GO:0000935">
    <property type="term" value="C:division septum"/>
    <property type="evidence" value="ECO:0007669"/>
    <property type="project" value="TreeGrafter"/>
</dbReference>
<evidence type="ECO:0008006" key="3">
    <source>
        <dbReference type="Google" id="ProtNLM"/>
    </source>
</evidence>
<reference evidence="1 2" key="1">
    <citation type="journal article" date="2011" name="Proc. Natl. Acad. Sci. U.S.A.">
        <title>Evolutionary erosion of yeast sex chromosomes by mating-type switching accidents.</title>
        <authorList>
            <person name="Gordon J.L."/>
            <person name="Armisen D."/>
            <person name="Proux-Wera E."/>
            <person name="Oheigeartaigh S.S."/>
            <person name="Byrne K.P."/>
            <person name="Wolfe K.H."/>
        </authorList>
    </citation>
    <scope>NUCLEOTIDE SEQUENCE [LARGE SCALE GENOMIC DNA]</scope>
    <source>
        <strain evidence="2">ATCC 34711 / CBS 6284 / DSM 70876 / NBRC 10599 / NRRL Y-10934 / UCD 77-7</strain>
    </source>
</reference>
<dbReference type="KEGG" id="tbl:TBLA_0A00570"/>
<dbReference type="FunCoup" id="I2GUQ6">
    <property type="interactions" value="67"/>
</dbReference>
<dbReference type="GeneID" id="14493750"/>
<dbReference type="GO" id="GO:0097271">
    <property type="term" value="P:protein localization to bud neck"/>
    <property type="evidence" value="ECO:0007669"/>
    <property type="project" value="EnsemblFungi"/>
</dbReference>